<sequence length="493" mass="52772">MASQMVHPQGHGHDQAVEGEDEHHHEKKSVMNMVRAKAKKIKDTMTKHGHGHDHDHDQDEEDDEDDKMVEGQEVHGAPSVKSGTATPVSTPPVPSFSHGVSETKETDPSKTFVPGTESKVNLERPKGGLVEDPRAAKDTPSYTPPNYQTKVADPTGAGNEEIGVTPILSSFDKMNIHDESEPKSQRNVTNSSTGSHDQFSPDDADKPIITPQHPQILQENIDTVKPETKSTLTEKISSATYSVADKAISAKNVVASKLGYGQKDEISGTHDESSTGDGPGSGNHKPSSTAEYGKKTATYSVADKAISAKNVVASKLGYGKKDEKVAEAGTTAVSKTQGATTTTKPENESTNSGQGRGASVRNYFAEKLRPGEEDRALSGVISDALQKGKHDQPETTRPVGKVTESEEVARKLGTGDERDDEKEQSSNVNQAGEKSVVDKVKGTVGSWLGYGGDQSRDQSKDSVQQQSSGNSQGEVADNVQQGKEERRLQESSN</sequence>
<dbReference type="GO" id="GO:0009737">
    <property type="term" value="P:response to abscisic acid"/>
    <property type="evidence" value="ECO:0007669"/>
    <property type="project" value="InterPro"/>
</dbReference>
<feature type="compositionally biased region" description="Polar residues" evidence="1">
    <location>
        <begin position="185"/>
        <end position="198"/>
    </location>
</feature>
<dbReference type="EMBL" id="MN528007">
    <property type="protein sequence ID" value="QIM55873.1"/>
    <property type="molecule type" value="mRNA"/>
</dbReference>
<feature type="compositionally biased region" description="Polar residues" evidence="1">
    <location>
        <begin position="140"/>
        <end position="149"/>
    </location>
</feature>
<feature type="compositionally biased region" description="Acidic residues" evidence="1">
    <location>
        <begin position="58"/>
        <end position="67"/>
    </location>
</feature>
<protein>
    <submittedName>
        <fullName evidence="5">Response to desiccation 29B protein</fullName>
    </submittedName>
</protein>
<reference evidence="5" key="1">
    <citation type="submission" date="2019-10" db="EMBL/GenBank/DDBJ databases">
        <authorList>
            <person name="Liu C.Y."/>
            <person name="Zhao A.C."/>
        </authorList>
    </citation>
    <scope>NUCLEOTIDE SEQUENCE</scope>
</reference>
<feature type="compositionally biased region" description="Basic and acidic residues" evidence="1">
    <location>
        <begin position="364"/>
        <end position="376"/>
    </location>
</feature>
<feature type="region of interest" description="Disordered" evidence="1">
    <location>
        <begin position="1"/>
        <end position="237"/>
    </location>
</feature>
<feature type="compositionally biased region" description="Basic and acidic residues" evidence="1">
    <location>
        <begin position="120"/>
        <end position="137"/>
    </location>
</feature>
<feature type="compositionally biased region" description="Basic and acidic residues" evidence="1">
    <location>
        <begin position="11"/>
        <end position="24"/>
    </location>
</feature>
<feature type="compositionally biased region" description="Low complexity" evidence="1">
    <location>
        <begin position="461"/>
        <end position="473"/>
    </location>
</feature>
<dbReference type="InterPro" id="IPR012418">
    <property type="entry name" value="CAP160"/>
</dbReference>
<dbReference type="InterPro" id="IPR056605">
    <property type="entry name" value="LTI65_LTI78_N"/>
</dbReference>
<feature type="compositionally biased region" description="Basic and acidic residues" evidence="1">
    <location>
        <begin position="262"/>
        <end position="273"/>
    </location>
</feature>
<feature type="compositionally biased region" description="Basic and acidic residues" evidence="1">
    <location>
        <begin position="41"/>
        <end position="57"/>
    </location>
</feature>
<evidence type="ECO:0000259" key="4">
    <source>
        <dbReference type="Pfam" id="PF23403"/>
    </source>
</evidence>
<dbReference type="PANTHER" id="PTHR33836">
    <property type="entry name" value="LOW-TEMPERATURE-INDUCED 65 KDA PROTEIN-RELATED"/>
    <property type="match status" value="1"/>
</dbReference>
<dbReference type="Pfam" id="PF23399">
    <property type="entry name" value="LTI65_PGEED"/>
    <property type="match status" value="1"/>
</dbReference>
<dbReference type="InterPro" id="IPR037491">
    <property type="entry name" value="LTI78/LTI65"/>
</dbReference>
<feature type="compositionally biased region" description="Basic and acidic residues" evidence="1">
    <location>
        <begin position="482"/>
        <end position="493"/>
    </location>
</feature>
<dbReference type="PANTHER" id="PTHR33836:SF1">
    <property type="entry name" value="LOW-TEMPERATURE-INDUCED 65 KDA PROTEIN-RELATED"/>
    <property type="match status" value="1"/>
</dbReference>
<evidence type="ECO:0000259" key="2">
    <source>
        <dbReference type="Pfam" id="PF23399"/>
    </source>
</evidence>
<dbReference type="GO" id="GO:0006950">
    <property type="term" value="P:response to stress"/>
    <property type="evidence" value="ECO:0007669"/>
    <property type="project" value="TreeGrafter"/>
</dbReference>
<dbReference type="AlphaFoldDB" id="A0A6G8IRU5"/>
<feature type="compositionally biased region" description="Polar residues" evidence="1">
    <location>
        <begin position="331"/>
        <end position="353"/>
    </location>
</feature>
<dbReference type="Pfam" id="PF07918">
    <property type="entry name" value="CAP160"/>
    <property type="match status" value="2"/>
</dbReference>
<organism evidence="5">
    <name type="scientific">Morus alba</name>
    <name type="common">White mulberry</name>
    <dbReference type="NCBI Taxonomy" id="3498"/>
    <lineage>
        <taxon>Eukaryota</taxon>
        <taxon>Viridiplantae</taxon>
        <taxon>Streptophyta</taxon>
        <taxon>Embryophyta</taxon>
        <taxon>Tracheophyta</taxon>
        <taxon>Spermatophyta</taxon>
        <taxon>Magnoliopsida</taxon>
        <taxon>eudicotyledons</taxon>
        <taxon>Gunneridae</taxon>
        <taxon>Pentapetalae</taxon>
        <taxon>rosids</taxon>
        <taxon>fabids</taxon>
        <taxon>Rosales</taxon>
        <taxon>Moraceae</taxon>
        <taxon>Moreae</taxon>
        <taxon>Morus</taxon>
    </lineage>
</organism>
<feature type="region of interest" description="Disordered" evidence="1">
    <location>
        <begin position="260"/>
        <end position="291"/>
    </location>
</feature>
<feature type="domain" description="LTI65/LTI78 NYQTKV repeat" evidence="3">
    <location>
        <begin position="119"/>
        <end position="179"/>
    </location>
</feature>
<feature type="domain" description="LTI65/LTI78 N-terminal" evidence="4">
    <location>
        <begin position="23"/>
        <end position="83"/>
    </location>
</feature>
<name>A0A6G8IRU5_MORAL</name>
<feature type="domain" description="LTI65/LTI78 PGEED repeat" evidence="2">
    <location>
        <begin position="356"/>
        <end position="385"/>
    </location>
</feature>
<dbReference type="InterPro" id="IPR057059">
    <property type="entry name" value="LTI65/LTI78_PGEED"/>
</dbReference>
<evidence type="ECO:0000259" key="3">
    <source>
        <dbReference type="Pfam" id="PF23402"/>
    </source>
</evidence>
<proteinExistence type="evidence at transcript level"/>
<feature type="region of interest" description="Disordered" evidence="1">
    <location>
        <begin position="317"/>
        <end position="493"/>
    </location>
</feature>
<accession>A0A6G8IRU5</accession>
<feature type="compositionally biased region" description="Polar residues" evidence="1">
    <location>
        <begin position="212"/>
        <end position="221"/>
    </location>
</feature>
<evidence type="ECO:0000256" key="1">
    <source>
        <dbReference type="SAM" id="MobiDB-lite"/>
    </source>
</evidence>
<feature type="compositionally biased region" description="Basic and acidic residues" evidence="1">
    <location>
        <begin position="403"/>
        <end position="424"/>
    </location>
</feature>
<dbReference type="InterPro" id="IPR057058">
    <property type="entry name" value="LTI65_LTI78_NYQTKV"/>
</dbReference>
<dbReference type="Pfam" id="PF23402">
    <property type="entry name" value="LTI65_LTI78_NYQTKV"/>
    <property type="match status" value="1"/>
</dbReference>
<dbReference type="Pfam" id="PF23403">
    <property type="entry name" value="LTI65_LTI78_N"/>
    <property type="match status" value="1"/>
</dbReference>
<evidence type="ECO:0000313" key="5">
    <source>
        <dbReference type="EMBL" id="QIM55873.1"/>
    </source>
</evidence>
<feature type="compositionally biased region" description="Basic and acidic residues" evidence="1">
    <location>
        <begin position="174"/>
        <end position="184"/>
    </location>
</feature>